<comment type="similarity">
    <text evidence="3">Belongs to the Nudix hydrolase family.</text>
</comment>
<evidence type="ECO:0000256" key="3">
    <source>
        <dbReference type="RuleBase" id="RU003476"/>
    </source>
</evidence>
<sequence>MTQNKPYRLSAKALILDKSGRILLVRRSARSRGNPLRWDLPGGKVEGAEPFEEALRREVLEETNVNVELVRLVGAVESESPTARIVCVVMEARALDTQVQLSAEHDEARWVRAHDLGGLEIVPYLEPIFAKYKCKPS</sequence>
<dbReference type="PROSITE" id="PS00893">
    <property type="entry name" value="NUDIX_BOX"/>
    <property type="match status" value="1"/>
</dbReference>
<keyword evidence="2 3" id="KW-0378">Hydrolase</keyword>
<dbReference type="InterPro" id="IPR020084">
    <property type="entry name" value="NUDIX_hydrolase_CS"/>
</dbReference>
<proteinExistence type="inferred from homology"/>
<evidence type="ECO:0000313" key="5">
    <source>
        <dbReference type="EMBL" id="AXA34858.1"/>
    </source>
</evidence>
<protein>
    <submittedName>
        <fullName evidence="5">Nudix hydrolase family protein</fullName>
    </submittedName>
</protein>
<dbReference type="PRINTS" id="PR00502">
    <property type="entry name" value="NUDIXFAMILY"/>
</dbReference>
<feature type="domain" description="Nudix hydrolase" evidence="4">
    <location>
        <begin position="6"/>
        <end position="135"/>
    </location>
</feature>
<dbReference type="GO" id="GO:0016787">
    <property type="term" value="F:hydrolase activity"/>
    <property type="evidence" value="ECO:0007669"/>
    <property type="project" value="UniProtKB-KW"/>
</dbReference>
<dbReference type="Pfam" id="PF00293">
    <property type="entry name" value="NUDIX"/>
    <property type="match status" value="1"/>
</dbReference>
<dbReference type="Proteomes" id="UP000262583">
    <property type="component" value="Chromosome"/>
</dbReference>
<dbReference type="Gene3D" id="3.90.79.10">
    <property type="entry name" value="Nucleoside Triphosphate Pyrophosphohydrolase"/>
    <property type="match status" value="1"/>
</dbReference>
<dbReference type="KEGG" id="schv:BRCON_0081"/>
<dbReference type="SUPFAM" id="SSF55811">
    <property type="entry name" value="Nudix"/>
    <property type="match status" value="1"/>
</dbReference>
<gene>
    <name evidence="5" type="ORF">BRCON_0081</name>
</gene>
<evidence type="ECO:0000256" key="1">
    <source>
        <dbReference type="ARBA" id="ARBA00001946"/>
    </source>
</evidence>
<dbReference type="InterPro" id="IPR015797">
    <property type="entry name" value="NUDIX_hydrolase-like_dom_sf"/>
</dbReference>
<reference evidence="5 6" key="1">
    <citation type="submission" date="2018-05" db="EMBL/GenBank/DDBJ databases">
        <title>A metagenomic window into the 2 km-deep terrestrial subsurface aquifer revealed taxonomically and functionally diverse microbial community comprising novel uncultured bacterial lineages.</title>
        <authorList>
            <person name="Kadnikov V.V."/>
            <person name="Mardanov A.V."/>
            <person name="Beletsky A.V."/>
            <person name="Banks D."/>
            <person name="Pimenov N.V."/>
            <person name="Frank Y.A."/>
            <person name="Karnachuk O.V."/>
            <person name="Ravin N.V."/>
        </authorList>
    </citation>
    <scope>NUCLEOTIDE SEQUENCE [LARGE SCALE GENOMIC DNA]</scope>
    <source>
        <strain evidence="5">BY</strain>
    </source>
</reference>
<evidence type="ECO:0000256" key="2">
    <source>
        <dbReference type="ARBA" id="ARBA00022801"/>
    </source>
</evidence>
<comment type="cofactor">
    <cofactor evidence="1">
        <name>Mg(2+)</name>
        <dbReference type="ChEBI" id="CHEBI:18420"/>
    </cofactor>
</comment>
<dbReference type="InterPro" id="IPR020476">
    <property type="entry name" value="Nudix_hydrolase"/>
</dbReference>
<dbReference type="PANTHER" id="PTHR43046">
    <property type="entry name" value="GDP-MANNOSE MANNOSYL HYDROLASE"/>
    <property type="match status" value="1"/>
</dbReference>
<dbReference type="InterPro" id="IPR000086">
    <property type="entry name" value="NUDIX_hydrolase_dom"/>
</dbReference>
<dbReference type="PANTHER" id="PTHR43046:SF14">
    <property type="entry name" value="MUTT_NUDIX FAMILY PROTEIN"/>
    <property type="match status" value="1"/>
</dbReference>
<evidence type="ECO:0000259" key="4">
    <source>
        <dbReference type="PROSITE" id="PS51462"/>
    </source>
</evidence>
<organism evidence="5 6">
    <name type="scientific">Sumerlaea chitinivorans</name>
    <dbReference type="NCBI Taxonomy" id="2250252"/>
    <lineage>
        <taxon>Bacteria</taxon>
        <taxon>Candidatus Sumerlaeota</taxon>
        <taxon>Candidatus Sumerlaeia</taxon>
        <taxon>Candidatus Sumerlaeales</taxon>
        <taxon>Candidatus Sumerlaeaceae</taxon>
        <taxon>Candidatus Sumerlaea</taxon>
    </lineage>
</organism>
<dbReference type="AlphaFoldDB" id="A0A2Z4Y1W7"/>
<name>A0A2Z4Y1W7_SUMC1</name>
<evidence type="ECO:0000313" key="6">
    <source>
        <dbReference type="Proteomes" id="UP000262583"/>
    </source>
</evidence>
<dbReference type="PROSITE" id="PS51462">
    <property type="entry name" value="NUDIX"/>
    <property type="match status" value="1"/>
</dbReference>
<accession>A0A2Z4Y1W7</accession>
<dbReference type="EMBL" id="CP030759">
    <property type="protein sequence ID" value="AXA34858.1"/>
    <property type="molecule type" value="Genomic_DNA"/>
</dbReference>